<evidence type="ECO:0000256" key="2">
    <source>
        <dbReference type="ARBA" id="ARBA00022679"/>
    </source>
</evidence>
<dbReference type="Pfam" id="PF01075">
    <property type="entry name" value="Glyco_transf_9"/>
    <property type="match status" value="1"/>
</dbReference>
<dbReference type="CDD" id="cd03789">
    <property type="entry name" value="GT9_LPS_heptosyltransferase"/>
    <property type="match status" value="1"/>
</dbReference>
<keyword evidence="2" id="KW-0808">Transferase</keyword>
<name>A0ABS6IMX8_9HYPH</name>
<dbReference type="PANTHER" id="PTHR30160">
    <property type="entry name" value="TETRAACYLDISACCHARIDE 4'-KINASE-RELATED"/>
    <property type="match status" value="1"/>
</dbReference>
<dbReference type="RefSeq" id="WP_216960267.1">
    <property type="nucleotide sequence ID" value="NZ_JAHOPB010000001.1"/>
</dbReference>
<protein>
    <recommendedName>
        <fullName evidence="5">Glycosyltransferase family 9 protein</fullName>
    </recommendedName>
</protein>
<evidence type="ECO:0000256" key="1">
    <source>
        <dbReference type="ARBA" id="ARBA00022676"/>
    </source>
</evidence>
<dbReference type="InterPro" id="IPR051199">
    <property type="entry name" value="LPS_LOS_Heptosyltrfase"/>
</dbReference>
<comment type="caution">
    <text evidence="3">The sequence shown here is derived from an EMBL/GenBank/DDBJ whole genome shotgun (WGS) entry which is preliminary data.</text>
</comment>
<dbReference type="InterPro" id="IPR002201">
    <property type="entry name" value="Glyco_trans_9"/>
</dbReference>
<sequence length="360" mass="38898">MECPTCTRADEFGCRVLIVKLDALGDVLRTGSLVPILHRLHPRPYVCWITRPEAVEIVRMIDGVDEVVPLNVDGLARIAEGGWDHVYALSNDHSTASLATTARPAHPVVGYSMKDGRLRPGNRAAERWLEMAAFDRLKRANTESYQKLMLDIVGVEGPLEPPRLTVERKHLDHAAGWIADLFAGSTRRRIAINVGSGARWPKKMLEADQIAAYARLAHERLDADILLVGGPAEIAKTEAILAACGPGTPVRSALTSHSVPEFVGVLRQVDALLCGDTLALHIATAIGLPTVCLVGPTSSAELADFDGLVLKSSVDTLDCLGCYGDCRKVDNCMSLFDLEGLVELTARQLARPAPVRPRAA</sequence>
<evidence type="ECO:0000313" key="4">
    <source>
        <dbReference type="Proteomes" id="UP000727907"/>
    </source>
</evidence>
<dbReference type="PANTHER" id="PTHR30160:SF1">
    <property type="entry name" value="LIPOPOLYSACCHARIDE 1,2-N-ACETYLGLUCOSAMINETRANSFERASE-RELATED"/>
    <property type="match status" value="1"/>
</dbReference>
<evidence type="ECO:0000313" key="3">
    <source>
        <dbReference type="EMBL" id="MBU8874545.1"/>
    </source>
</evidence>
<dbReference type="EMBL" id="JAHOPB010000001">
    <property type="protein sequence ID" value="MBU8874545.1"/>
    <property type="molecule type" value="Genomic_DNA"/>
</dbReference>
<accession>A0ABS6IMX8</accession>
<proteinExistence type="predicted"/>
<gene>
    <name evidence="3" type="ORF">KQ910_12295</name>
</gene>
<evidence type="ECO:0008006" key="5">
    <source>
        <dbReference type="Google" id="ProtNLM"/>
    </source>
</evidence>
<reference evidence="3 4" key="1">
    <citation type="submission" date="2021-06" db="EMBL/GenBank/DDBJ databases">
        <authorList>
            <person name="Lee D.H."/>
        </authorList>
    </citation>
    <scope>NUCLEOTIDE SEQUENCE [LARGE SCALE GENOMIC DNA]</scope>
    <source>
        <strain evidence="3 4">MMS21-HV4-11</strain>
    </source>
</reference>
<keyword evidence="1" id="KW-0328">Glycosyltransferase</keyword>
<organism evidence="3 4">
    <name type="scientific">Reyranella humidisoli</name>
    <dbReference type="NCBI Taxonomy" id="2849149"/>
    <lineage>
        <taxon>Bacteria</taxon>
        <taxon>Pseudomonadati</taxon>
        <taxon>Pseudomonadota</taxon>
        <taxon>Alphaproteobacteria</taxon>
        <taxon>Hyphomicrobiales</taxon>
        <taxon>Reyranellaceae</taxon>
        <taxon>Reyranella</taxon>
    </lineage>
</organism>
<keyword evidence="4" id="KW-1185">Reference proteome</keyword>
<dbReference type="Proteomes" id="UP000727907">
    <property type="component" value="Unassembled WGS sequence"/>
</dbReference>